<evidence type="ECO:0000313" key="2">
    <source>
        <dbReference type="EMBL" id="RXK41232.1"/>
    </source>
</evidence>
<evidence type="ECO:0000313" key="3">
    <source>
        <dbReference type="Proteomes" id="UP000289152"/>
    </source>
</evidence>
<keyword evidence="1" id="KW-0812">Transmembrane</keyword>
<feature type="transmembrane region" description="Helical" evidence="1">
    <location>
        <begin position="219"/>
        <end position="237"/>
    </location>
</feature>
<protein>
    <submittedName>
        <fullName evidence="2">Uncharacterized protein</fullName>
    </submittedName>
</protein>
<dbReference type="VEuPathDB" id="FungiDB:TREMEDRAFT_62601"/>
<dbReference type="AlphaFoldDB" id="A0A4Q1BTG6"/>
<dbReference type="InParanoid" id="A0A4Q1BTG6"/>
<feature type="transmembrane region" description="Helical" evidence="1">
    <location>
        <begin position="135"/>
        <end position="154"/>
    </location>
</feature>
<dbReference type="Proteomes" id="UP000289152">
    <property type="component" value="Unassembled WGS sequence"/>
</dbReference>
<dbReference type="EMBL" id="SDIL01000010">
    <property type="protein sequence ID" value="RXK41232.1"/>
    <property type="molecule type" value="Genomic_DNA"/>
</dbReference>
<reference evidence="2 3" key="1">
    <citation type="submission" date="2016-06" db="EMBL/GenBank/DDBJ databases">
        <title>Evolution of pathogenesis and genome organization in the Tremellales.</title>
        <authorList>
            <person name="Cuomo C."/>
            <person name="Litvintseva A."/>
            <person name="Heitman J."/>
            <person name="Chen Y."/>
            <person name="Sun S."/>
            <person name="Springer D."/>
            <person name="Dromer F."/>
            <person name="Young S."/>
            <person name="Zeng Q."/>
            <person name="Chapman S."/>
            <person name="Gujja S."/>
            <person name="Saif S."/>
            <person name="Birren B."/>
        </authorList>
    </citation>
    <scope>NUCLEOTIDE SEQUENCE [LARGE SCALE GENOMIC DNA]</scope>
    <source>
        <strain evidence="2 3">ATCC 28783</strain>
    </source>
</reference>
<proteinExistence type="predicted"/>
<dbReference type="OrthoDB" id="5399848at2759"/>
<evidence type="ECO:0000256" key="1">
    <source>
        <dbReference type="SAM" id="Phobius"/>
    </source>
</evidence>
<keyword evidence="1" id="KW-1133">Transmembrane helix</keyword>
<feature type="transmembrane region" description="Helical" evidence="1">
    <location>
        <begin position="98"/>
        <end position="115"/>
    </location>
</feature>
<sequence length="249" mass="28580">MVACKNRVDGGFGPYTSPPLPHTLTTCFDDVLLEPLGGWLFLLFFVVSSITMKRVRKRQLERLENPIPLIDSHHNQSKPSLTHRIFLSHGGTYPRTRIFLLYLTTFILIALLAMHALEIARLSTNHNGVGSLPSLFFPLLVVLGSLYLPFHAWGMTTRNKVRLHGVIWTLGTVVWAVWMCITVGVKLWSYSVVKRFLGTEGYDGIDSQYKYSDRLIDNIVIICLYWSFILVYPRLIYLEYNKLNWLAFA</sequence>
<comment type="caution">
    <text evidence="2">The sequence shown here is derived from an EMBL/GenBank/DDBJ whole genome shotgun (WGS) entry which is preliminary data.</text>
</comment>
<feature type="transmembrane region" description="Helical" evidence="1">
    <location>
        <begin position="36"/>
        <end position="52"/>
    </location>
</feature>
<keyword evidence="3" id="KW-1185">Reference proteome</keyword>
<feature type="transmembrane region" description="Helical" evidence="1">
    <location>
        <begin position="166"/>
        <end position="188"/>
    </location>
</feature>
<name>A0A4Q1BTG6_TREME</name>
<organism evidence="2 3">
    <name type="scientific">Tremella mesenterica</name>
    <name type="common">Jelly fungus</name>
    <dbReference type="NCBI Taxonomy" id="5217"/>
    <lineage>
        <taxon>Eukaryota</taxon>
        <taxon>Fungi</taxon>
        <taxon>Dikarya</taxon>
        <taxon>Basidiomycota</taxon>
        <taxon>Agaricomycotina</taxon>
        <taxon>Tremellomycetes</taxon>
        <taxon>Tremellales</taxon>
        <taxon>Tremellaceae</taxon>
        <taxon>Tremella</taxon>
    </lineage>
</organism>
<keyword evidence="1" id="KW-0472">Membrane</keyword>
<accession>A0A4Q1BTG6</accession>
<gene>
    <name evidence="2" type="ORF">M231_01382</name>
</gene>